<dbReference type="Pfam" id="PF06388">
    <property type="entry name" value="DUF1075"/>
    <property type="match status" value="1"/>
</dbReference>
<feature type="transmembrane region" description="Helical" evidence="6">
    <location>
        <begin position="94"/>
        <end position="113"/>
    </location>
</feature>
<dbReference type="RefSeq" id="XP_025072876.1">
    <property type="nucleotide sequence ID" value="XM_025217091.1"/>
</dbReference>
<evidence type="ECO:0000313" key="13">
    <source>
        <dbReference type="RefSeq" id="XP_025072874.1"/>
    </source>
</evidence>
<evidence type="ECO:0000256" key="5">
    <source>
        <dbReference type="ARBA" id="ARBA00023136"/>
    </source>
</evidence>
<evidence type="ECO:0000313" key="8">
    <source>
        <dbReference type="RefSeq" id="XP_011629602.1"/>
    </source>
</evidence>
<dbReference type="RefSeq" id="XP_025072875.1">
    <property type="nucleotide sequence ID" value="XM_025217090.1"/>
</dbReference>
<comment type="similarity">
    <text evidence="2">Belongs to the UPF0389 family.</text>
</comment>
<organism evidence="7 8">
    <name type="scientific">Pogonomyrmex barbatus</name>
    <name type="common">red harvester ant</name>
    <dbReference type="NCBI Taxonomy" id="144034"/>
    <lineage>
        <taxon>Eukaryota</taxon>
        <taxon>Metazoa</taxon>
        <taxon>Ecdysozoa</taxon>
        <taxon>Arthropoda</taxon>
        <taxon>Hexapoda</taxon>
        <taxon>Insecta</taxon>
        <taxon>Pterygota</taxon>
        <taxon>Neoptera</taxon>
        <taxon>Endopterygota</taxon>
        <taxon>Hymenoptera</taxon>
        <taxon>Apocrita</taxon>
        <taxon>Aculeata</taxon>
        <taxon>Formicoidea</taxon>
        <taxon>Formicidae</taxon>
        <taxon>Myrmicinae</taxon>
        <taxon>Pogonomyrmex</taxon>
    </lineage>
</organism>
<keyword evidence="3 6" id="KW-0812">Transmembrane</keyword>
<dbReference type="RefSeq" id="XP_011629604.1">
    <property type="nucleotide sequence ID" value="XM_011631302.2"/>
</dbReference>
<dbReference type="RefSeq" id="XP_011629605.1">
    <property type="nucleotide sequence ID" value="XM_011631303.2"/>
</dbReference>
<evidence type="ECO:0000256" key="4">
    <source>
        <dbReference type="ARBA" id="ARBA00022989"/>
    </source>
</evidence>
<dbReference type="GO" id="GO:0016020">
    <property type="term" value="C:membrane"/>
    <property type="evidence" value="ECO:0007669"/>
    <property type="project" value="UniProtKB-SubCell"/>
</dbReference>
<evidence type="ECO:0000256" key="2">
    <source>
        <dbReference type="ARBA" id="ARBA00007363"/>
    </source>
</evidence>
<dbReference type="KEGG" id="pbar:105422072"/>
<evidence type="ECO:0000256" key="1">
    <source>
        <dbReference type="ARBA" id="ARBA00004167"/>
    </source>
</evidence>
<name>A0A6I9WCU2_9HYME</name>
<dbReference type="PANTHER" id="PTHR13674:SF5">
    <property type="entry name" value="UPF0389 PROTEIN CG9231"/>
    <property type="match status" value="1"/>
</dbReference>
<proteinExistence type="inferred from homology"/>
<keyword evidence="4 6" id="KW-1133">Transmembrane helix</keyword>
<dbReference type="RefSeq" id="XP_011629602.1">
    <property type="nucleotide sequence ID" value="XM_011631300.2"/>
</dbReference>
<gene>
    <name evidence="8 9 10 11 12 13 14 15" type="primary">LOC105422072</name>
</gene>
<dbReference type="OrthoDB" id="8193498at2759"/>
<dbReference type="AlphaFoldDB" id="A0A6I9WCU2"/>
<dbReference type="RefSeq" id="XP_025072873.1">
    <property type="nucleotide sequence ID" value="XM_025217088.1"/>
</dbReference>
<evidence type="ECO:0000256" key="6">
    <source>
        <dbReference type="SAM" id="Phobius"/>
    </source>
</evidence>
<evidence type="ECO:0000256" key="3">
    <source>
        <dbReference type="ARBA" id="ARBA00022692"/>
    </source>
</evidence>
<evidence type="ECO:0000313" key="14">
    <source>
        <dbReference type="RefSeq" id="XP_025072875.1"/>
    </source>
</evidence>
<evidence type="ECO:0000313" key="11">
    <source>
        <dbReference type="RefSeq" id="XP_025072872.1"/>
    </source>
</evidence>
<dbReference type="Proteomes" id="UP000504615">
    <property type="component" value="Unplaced"/>
</dbReference>
<evidence type="ECO:0000313" key="15">
    <source>
        <dbReference type="RefSeq" id="XP_025072876.1"/>
    </source>
</evidence>
<evidence type="ECO:0000313" key="7">
    <source>
        <dbReference type="Proteomes" id="UP000504615"/>
    </source>
</evidence>
<dbReference type="GeneID" id="105422072"/>
<keyword evidence="7" id="KW-1185">Reference proteome</keyword>
<dbReference type="RefSeq" id="XP_025072874.1">
    <property type="nucleotide sequence ID" value="XM_025217089.1"/>
</dbReference>
<dbReference type="InterPro" id="IPR009432">
    <property type="entry name" value="DUF1075"/>
</dbReference>
<dbReference type="RefSeq" id="XP_025072872.1">
    <property type="nucleotide sequence ID" value="XM_025217087.1"/>
</dbReference>
<comment type="subcellular location">
    <subcellularLocation>
        <location evidence="1">Membrane</location>
        <topology evidence="1">Single-pass membrane protein</topology>
    </subcellularLocation>
</comment>
<keyword evidence="5 6" id="KW-0472">Membrane</keyword>
<evidence type="ECO:0000313" key="12">
    <source>
        <dbReference type="RefSeq" id="XP_025072873.1"/>
    </source>
</evidence>
<protein>
    <submittedName>
        <fullName evidence="8 9">UPF0389 protein CG9231</fullName>
    </submittedName>
</protein>
<evidence type="ECO:0000313" key="9">
    <source>
        <dbReference type="RefSeq" id="XP_011629604.1"/>
    </source>
</evidence>
<dbReference type="PANTHER" id="PTHR13674">
    <property type="entry name" value="GROWTH AND TRANSFORMATION-DEPENDENT PROTEIN"/>
    <property type="match status" value="1"/>
</dbReference>
<evidence type="ECO:0000313" key="10">
    <source>
        <dbReference type="RefSeq" id="XP_011629605.1"/>
    </source>
</evidence>
<reference evidence="8 9" key="1">
    <citation type="submission" date="2025-04" db="UniProtKB">
        <authorList>
            <consortium name="RefSeq"/>
        </authorList>
    </citation>
    <scope>IDENTIFICATION</scope>
</reference>
<accession>A0A6I9WCU2</accession>
<sequence length="141" mass="16358">MLSRQFIRSSQLHIMRCFTRSSITRKINKMDKVPPQKNNETIKKAVIGTRMHRVTDFDKRVLVWVKRYPSIADVPMDVTVDCILTARNKARIKVCNYMIIATLIGCIGAVILGKRDASEGRNLVKQREEWLQTQIEKDKNK</sequence>